<dbReference type="EMBL" id="JAYMYS010000008">
    <property type="protein sequence ID" value="KAK7385801.1"/>
    <property type="molecule type" value="Genomic_DNA"/>
</dbReference>
<proteinExistence type="inferred from homology"/>
<protein>
    <submittedName>
        <fullName evidence="2">Uncharacterized protein</fullName>
    </submittedName>
</protein>
<dbReference type="Pfam" id="PF04525">
    <property type="entry name" value="LOR"/>
    <property type="match status" value="1"/>
</dbReference>
<comment type="caution">
    <text evidence="2">The sequence shown here is derived from an EMBL/GenBank/DDBJ whole genome shotgun (WGS) entry which is preliminary data.</text>
</comment>
<evidence type="ECO:0000256" key="1">
    <source>
        <dbReference type="ARBA" id="ARBA00005437"/>
    </source>
</evidence>
<dbReference type="PANTHER" id="PTHR31087">
    <property type="match status" value="1"/>
</dbReference>
<dbReference type="PANTHER" id="PTHR31087:SF156">
    <property type="entry name" value="PROTEIN LURP1-LIKE"/>
    <property type="match status" value="1"/>
</dbReference>
<dbReference type="AlphaFoldDB" id="A0AAN9X8R5"/>
<organism evidence="2 3">
    <name type="scientific">Psophocarpus tetragonolobus</name>
    <name type="common">Winged bean</name>
    <name type="synonym">Dolichos tetragonolobus</name>
    <dbReference type="NCBI Taxonomy" id="3891"/>
    <lineage>
        <taxon>Eukaryota</taxon>
        <taxon>Viridiplantae</taxon>
        <taxon>Streptophyta</taxon>
        <taxon>Embryophyta</taxon>
        <taxon>Tracheophyta</taxon>
        <taxon>Spermatophyta</taxon>
        <taxon>Magnoliopsida</taxon>
        <taxon>eudicotyledons</taxon>
        <taxon>Gunneridae</taxon>
        <taxon>Pentapetalae</taxon>
        <taxon>rosids</taxon>
        <taxon>fabids</taxon>
        <taxon>Fabales</taxon>
        <taxon>Fabaceae</taxon>
        <taxon>Papilionoideae</taxon>
        <taxon>50 kb inversion clade</taxon>
        <taxon>NPAAA clade</taxon>
        <taxon>indigoferoid/millettioid clade</taxon>
        <taxon>Phaseoleae</taxon>
        <taxon>Psophocarpus</taxon>
    </lineage>
</organism>
<name>A0AAN9X8R5_PSOTE</name>
<reference evidence="2 3" key="1">
    <citation type="submission" date="2024-01" db="EMBL/GenBank/DDBJ databases">
        <title>The genomes of 5 underutilized Papilionoideae crops provide insights into root nodulation and disease resistanc.</title>
        <authorList>
            <person name="Jiang F."/>
        </authorList>
    </citation>
    <scope>NUCLEOTIDE SEQUENCE [LARGE SCALE GENOMIC DNA]</scope>
    <source>
        <strain evidence="2">DUOXIRENSHENG_FW03</strain>
        <tissue evidence="2">Leaves</tissue>
    </source>
</reference>
<evidence type="ECO:0000313" key="2">
    <source>
        <dbReference type="EMBL" id="KAK7385801.1"/>
    </source>
</evidence>
<dbReference type="InterPro" id="IPR038595">
    <property type="entry name" value="LOR_sf"/>
</dbReference>
<dbReference type="InterPro" id="IPR025659">
    <property type="entry name" value="Tubby-like_C"/>
</dbReference>
<accession>A0AAN9X8R5</accession>
<sequence length="211" mass="24135">MEGSGGELAIMEVRDGSPLSKMSVVEDSFCVREATEITVKKKYRGFFLKQRYEVLDVNSDLLLQVDGSSLDVRKKRVMRDAAGSPILTMRQKIDLITLRHRWMVHRGKSSEEKDLIFGVRRSHPLDMKPRLDVFIPININQHISSFQLVGSHINNSCKVYKGDTIIAEVINVYPRSNFSHWTESFKVKMNAGVDYVFIVTLLVILTVNDYI</sequence>
<dbReference type="Proteomes" id="UP001386955">
    <property type="component" value="Unassembled WGS sequence"/>
</dbReference>
<dbReference type="SUPFAM" id="SSF54518">
    <property type="entry name" value="Tubby C-terminal domain-like"/>
    <property type="match status" value="1"/>
</dbReference>
<dbReference type="Gene3D" id="2.40.160.200">
    <property type="entry name" value="LURP1-related"/>
    <property type="match status" value="1"/>
</dbReference>
<evidence type="ECO:0000313" key="3">
    <source>
        <dbReference type="Proteomes" id="UP001386955"/>
    </source>
</evidence>
<dbReference type="InterPro" id="IPR007612">
    <property type="entry name" value="LOR"/>
</dbReference>
<gene>
    <name evidence="2" type="ORF">VNO78_31672</name>
</gene>
<comment type="similarity">
    <text evidence="1">Belongs to the LOR family.</text>
</comment>
<keyword evidence="3" id="KW-1185">Reference proteome</keyword>